<dbReference type="EMBL" id="SLXK01000024">
    <property type="protein sequence ID" value="TCP24504.1"/>
    <property type="molecule type" value="Genomic_DNA"/>
</dbReference>
<sequence>MYHTNMGAVSPPVIKKDQARKRIKSLQVTINHLETTRSQQEIKDLQVKTVHPVTGNHRAEGSLLTTGNRETENLTAKEATSGKPFTPLVNQAPINICIITRTEIAMTPANQGGHGVQAGVPNGLIALDTPDGPAVQTAQDIQDVQTVPIVHAADHLEIQGIHEGLTGQIDPEITTAVIQEVPGTLVRRVHGISAATLESIKCSNAHAVNIDLLIKGGWKNIVDDAVHFVSRLSLICIGQAD</sequence>
<comment type="caution">
    <text evidence="1">The sequence shown here is derived from an EMBL/GenBank/DDBJ whole genome shotgun (WGS) entry which is preliminary data.</text>
</comment>
<name>A0A4R2NSQ2_9BACL</name>
<proteinExistence type="predicted"/>
<dbReference type="RefSeq" id="WP_132746934.1">
    <property type="nucleotide sequence ID" value="NZ_SLXK01000024.1"/>
</dbReference>
<accession>A0A4R2NSQ2</accession>
<reference evidence="1 2" key="1">
    <citation type="submission" date="2019-03" db="EMBL/GenBank/DDBJ databases">
        <title>Genomic Encyclopedia of Type Strains, Phase IV (KMG-IV): sequencing the most valuable type-strain genomes for metagenomic binning, comparative biology and taxonomic classification.</title>
        <authorList>
            <person name="Goeker M."/>
        </authorList>
    </citation>
    <scope>NUCLEOTIDE SEQUENCE [LARGE SCALE GENOMIC DNA]</scope>
    <source>
        <strain evidence="1 2">DSM 19377</strain>
    </source>
</reference>
<evidence type="ECO:0000313" key="1">
    <source>
        <dbReference type="EMBL" id="TCP24504.1"/>
    </source>
</evidence>
<evidence type="ECO:0000313" key="2">
    <source>
        <dbReference type="Proteomes" id="UP000295416"/>
    </source>
</evidence>
<protein>
    <submittedName>
        <fullName evidence="1">Uncharacterized protein</fullName>
    </submittedName>
</protein>
<gene>
    <name evidence="1" type="ORF">EV207_1241</name>
</gene>
<organism evidence="1 2">
    <name type="scientific">Scopulibacillus darangshiensis</name>
    <dbReference type="NCBI Taxonomy" id="442528"/>
    <lineage>
        <taxon>Bacteria</taxon>
        <taxon>Bacillati</taxon>
        <taxon>Bacillota</taxon>
        <taxon>Bacilli</taxon>
        <taxon>Bacillales</taxon>
        <taxon>Sporolactobacillaceae</taxon>
        <taxon>Scopulibacillus</taxon>
    </lineage>
</organism>
<keyword evidence="2" id="KW-1185">Reference proteome</keyword>
<dbReference type="Proteomes" id="UP000295416">
    <property type="component" value="Unassembled WGS sequence"/>
</dbReference>
<dbReference type="AlphaFoldDB" id="A0A4R2NSQ2"/>